<dbReference type="EC" id="2.7.11.1" evidence="1"/>
<proteinExistence type="predicted"/>
<evidence type="ECO:0000313" key="11">
    <source>
        <dbReference type="Proteomes" id="UP000886520"/>
    </source>
</evidence>
<keyword evidence="11" id="KW-1185">Reference proteome</keyword>
<keyword evidence="5" id="KW-0418">Kinase</keyword>
<dbReference type="PANTHER" id="PTHR48006:SF102">
    <property type="entry name" value="LEUCINE-RICH REPEAT-CONTAINING PROTEIN DDB_G0281931-RELATED"/>
    <property type="match status" value="1"/>
</dbReference>
<comment type="catalytic activity">
    <reaction evidence="8">
        <text>L-seryl-[protein] + ATP = O-phospho-L-seryl-[protein] + ADP + H(+)</text>
        <dbReference type="Rhea" id="RHEA:17989"/>
        <dbReference type="Rhea" id="RHEA-COMP:9863"/>
        <dbReference type="Rhea" id="RHEA-COMP:11604"/>
        <dbReference type="ChEBI" id="CHEBI:15378"/>
        <dbReference type="ChEBI" id="CHEBI:29999"/>
        <dbReference type="ChEBI" id="CHEBI:30616"/>
        <dbReference type="ChEBI" id="CHEBI:83421"/>
        <dbReference type="ChEBI" id="CHEBI:456216"/>
        <dbReference type="EC" id="2.7.11.1"/>
    </reaction>
</comment>
<name>A0A9D4ZHJ2_ADICA</name>
<dbReference type="OrthoDB" id="1938319at2759"/>
<keyword evidence="6 9" id="KW-0067">ATP-binding</keyword>
<keyword evidence="3" id="KW-0808">Transferase</keyword>
<evidence type="ECO:0000256" key="7">
    <source>
        <dbReference type="ARBA" id="ARBA00047899"/>
    </source>
</evidence>
<evidence type="ECO:0000256" key="9">
    <source>
        <dbReference type="PROSITE-ProRule" id="PRU10141"/>
    </source>
</evidence>
<dbReference type="GO" id="GO:0005524">
    <property type="term" value="F:ATP binding"/>
    <property type="evidence" value="ECO:0007669"/>
    <property type="project" value="UniProtKB-UniRule"/>
</dbReference>
<evidence type="ECO:0000256" key="1">
    <source>
        <dbReference type="ARBA" id="ARBA00012513"/>
    </source>
</evidence>
<feature type="binding site" evidence="9">
    <location>
        <position position="35"/>
    </location>
    <ligand>
        <name>ATP</name>
        <dbReference type="ChEBI" id="CHEBI:30616"/>
    </ligand>
</feature>
<evidence type="ECO:0000256" key="2">
    <source>
        <dbReference type="ARBA" id="ARBA00022527"/>
    </source>
</evidence>
<evidence type="ECO:0000256" key="4">
    <source>
        <dbReference type="ARBA" id="ARBA00022741"/>
    </source>
</evidence>
<evidence type="ECO:0000313" key="10">
    <source>
        <dbReference type="EMBL" id="KAI5075699.1"/>
    </source>
</evidence>
<evidence type="ECO:0000256" key="3">
    <source>
        <dbReference type="ARBA" id="ARBA00022679"/>
    </source>
</evidence>
<dbReference type="PROSITE" id="PS00107">
    <property type="entry name" value="PROTEIN_KINASE_ATP"/>
    <property type="match status" value="1"/>
</dbReference>
<keyword evidence="2" id="KW-0723">Serine/threonine-protein kinase</keyword>
<evidence type="ECO:0000256" key="8">
    <source>
        <dbReference type="ARBA" id="ARBA00048679"/>
    </source>
</evidence>
<dbReference type="InterPro" id="IPR011009">
    <property type="entry name" value="Kinase-like_dom_sf"/>
</dbReference>
<dbReference type="PANTHER" id="PTHR48006">
    <property type="entry name" value="LEUCINE-RICH REPEAT-CONTAINING PROTEIN DDB_G0281931-RELATED"/>
    <property type="match status" value="1"/>
</dbReference>
<comment type="caution">
    <text evidence="10">The sequence shown here is derived from an EMBL/GenBank/DDBJ whole genome shotgun (WGS) entry which is preliminary data.</text>
</comment>
<protein>
    <recommendedName>
        <fullName evidence="1">non-specific serine/threonine protein kinase</fullName>
        <ecNumber evidence="1">2.7.11.1</ecNumber>
    </recommendedName>
</protein>
<reference evidence="10" key="1">
    <citation type="submission" date="2021-01" db="EMBL/GenBank/DDBJ databases">
        <title>Adiantum capillus-veneris genome.</title>
        <authorList>
            <person name="Fang Y."/>
            <person name="Liao Q."/>
        </authorList>
    </citation>
    <scope>NUCLEOTIDE SEQUENCE</scope>
    <source>
        <strain evidence="10">H3</strain>
        <tissue evidence="10">Leaf</tissue>
    </source>
</reference>
<dbReference type="InterPro" id="IPR051824">
    <property type="entry name" value="LRR_Rcpt-Like_S/T_Kinase"/>
</dbReference>
<evidence type="ECO:0000256" key="6">
    <source>
        <dbReference type="ARBA" id="ARBA00022840"/>
    </source>
</evidence>
<dbReference type="GO" id="GO:0004674">
    <property type="term" value="F:protein serine/threonine kinase activity"/>
    <property type="evidence" value="ECO:0007669"/>
    <property type="project" value="UniProtKB-KW"/>
</dbReference>
<keyword evidence="4 9" id="KW-0547">Nucleotide-binding</keyword>
<gene>
    <name evidence="10" type="ORF">GOP47_0009775</name>
</gene>
<dbReference type="Proteomes" id="UP000886520">
    <property type="component" value="Chromosome 9"/>
</dbReference>
<dbReference type="SUPFAM" id="SSF56112">
    <property type="entry name" value="Protein kinase-like (PK-like)"/>
    <property type="match status" value="1"/>
</dbReference>
<dbReference type="Gene3D" id="3.30.200.20">
    <property type="entry name" value="Phosphorylase Kinase, domain 1"/>
    <property type="match status" value="1"/>
</dbReference>
<accession>A0A9D4ZHJ2</accession>
<dbReference type="EMBL" id="JABFUD020000009">
    <property type="protein sequence ID" value="KAI5075699.1"/>
    <property type="molecule type" value="Genomic_DNA"/>
</dbReference>
<evidence type="ECO:0000256" key="5">
    <source>
        <dbReference type="ARBA" id="ARBA00022777"/>
    </source>
</evidence>
<organism evidence="10 11">
    <name type="scientific">Adiantum capillus-veneris</name>
    <name type="common">Maidenhair fern</name>
    <dbReference type="NCBI Taxonomy" id="13818"/>
    <lineage>
        <taxon>Eukaryota</taxon>
        <taxon>Viridiplantae</taxon>
        <taxon>Streptophyta</taxon>
        <taxon>Embryophyta</taxon>
        <taxon>Tracheophyta</taxon>
        <taxon>Polypodiopsida</taxon>
        <taxon>Polypodiidae</taxon>
        <taxon>Polypodiales</taxon>
        <taxon>Pteridineae</taxon>
        <taxon>Pteridaceae</taxon>
        <taxon>Vittarioideae</taxon>
        <taxon>Adiantum</taxon>
    </lineage>
</organism>
<comment type="catalytic activity">
    <reaction evidence="7">
        <text>L-threonyl-[protein] + ATP = O-phospho-L-threonyl-[protein] + ADP + H(+)</text>
        <dbReference type="Rhea" id="RHEA:46608"/>
        <dbReference type="Rhea" id="RHEA-COMP:11060"/>
        <dbReference type="Rhea" id="RHEA-COMP:11605"/>
        <dbReference type="ChEBI" id="CHEBI:15378"/>
        <dbReference type="ChEBI" id="CHEBI:30013"/>
        <dbReference type="ChEBI" id="CHEBI:30616"/>
        <dbReference type="ChEBI" id="CHEBI:61977"/>
        <dbReference type="ChEBI" id="CHEBI:456216"/>
        <dbReference type="EC" id="2.7.11.1"/>
    </reaction>
</comment>
<dbReference type="InterPro" id="IPR017441">
    <property type="entry name" value="Protein_kinase_ATP_BS"/>
</dbReference>
<dbReference type="AlphaFoldDB" id="A0A9D4ZHJ2"/>
<sequence length="60" mass="6591">MAATDDFSKDNILGEGWTGTVYKGVLPDGSILAVKQLWRSSQSGKGLQAKMETLGRVKYW</sequence>